<reference evidence="2" key="1">
    <citation type="journal article" date="2023" name="Mol. Phylogenet. Evol.">
        <title>Genome-scale phylogeny and comparative genomics of the fungal order Sordariales.</title>
        <authorList>
            <person name="Hensen N."/>
            <person name="Bonometti L."/>
            <person name="Westerberg I."/>
            <person name="Brannstrom I.O."/>
            <person name="Guillou S."/>
            <person name="Cros-Aarteil S."/>
            <person name="Calhoun S."/>
            <person name="Haridas S."/>
            <person name="Kuo A."/>
            <person name="Mondo S."/>
            <person name="Pangilinan J."/>
            <person name="Riley R."/>
            <person name="LaButti K."/>
            <person name="Andreopoulos B."/>
            <person name="Lipzen A."/>
            <person name="Chen C."/>
            <person name="Yan M."/>
            <person name="Daum C."/>
            <person name="Ng V."/>
            <person name="Clum A."/>
            <person name="Steindorff A."/>
            <person name="Ohm R.A."/>
            <person name="Martin F."/>
            <person name="Silar P."/>
            <person name="Natvig D.O."/>
            <person name="Lalanne C."/>
            <person name="Gautier V."/>
            <person name="Ament-Velasquez S.L."/>
            <person name="Kruys A."/>
            <person name="Hutchinson M.I."/>
            <person name="Powell A.J."/>
            <person name="Barry K."/>
            <person name="Miller A.N."/>
            <person name="Grigoriev I.V."/>
            <person name="Debuchy R."/>
            <person name="Gladieux P."/>
            <person name="Hiltunen Thoren M."/>
            <person name="Johannesson H."/>
        </authorList>
    </citation>
    <scope>NUCLEOTIDE SEQUENCE</scope>
    <source>
        <strain evidence="2">CBS 123565</strain>
    </source>
</reference>
<dbReference type="EMBL" id="MU853405">
    <property type="protein sequence ID" value="KAK4135716.1"/>
    <property type="molecule type" value="Genomic_DNA"/>
</dbReference>
<reference evidence="2" key="2">
    <citation type="submission" date="2023-05" db="EMBL/GenBank/DDBJ databases">
        <authorList>
            <consortium name="Lawrence Berkeley National Laboratory"/>
            <person name="Steindorff A."/>
            <person name="Hensen N."/>
            <person name="Bonometti L."/>
            <person name="Westerberg I."/>
            <person name="Brannstrom I.O."/>
            <person name="Guillou S."/>
            <person name="Cros-Aarteil S."/>
            <person name="Calhoun S."/>
            <person name="Haridas S."/>
            <person name="Kuo A."/>
            <person name="Mondo S."/>
            <person name="Pangilinan J."/>
            <person name="Riley R."/>
            <person name="Labutti K."/>
            <person name="Andreopoulos B."/>
            <person name="Lipzen A."/>
            <person name="Chen C."/>
            <person name="Yanf M."/>
            <person name="Daum C."/>
            <person name="Ng V."/>
            <person name="Clum A."/>
            <person name="Ohm R."/>
            <person name="Martin F."/>
            <person name="Silar P."/>
            <person name="Natvig D."/>
            <person name="Lalanne C."/>
            <person name="Gautier V."/>
            <person name="Ament-Velasquez S.L."/>
            <person name="Kruys A."/>
            <person name="Hutchinson M.I."/>
            <person name="Powell A.J."/>
            <person name="Barry K."/>
            <person name="Miller A.N."/>
            <person name="Grigoriev I.V."/>
            <person name="Debuchy R."/>
            <person name="Gladieux P."/>
            <person name="Thoren M.H."/>
            <person name="Johannesson H."/>
        </authorList>
    </citation>
    <scope>NUCLEOTIDE SEQUENCE</scope>
    <source>
        <strain evidence="2">CBS 123565</strain>
    </source>
</reference>
<sequence>MYGFRCSGRTPMEFASESSKNPRTMAPEFRVCWATPDSGQAGRSVGMCSHRYPQAFPCNPASTFPQLWLAAPSPGITVAPFKLIRVAKIESVSKLVRLFHESPCSRSPFCPLSLKRWRPQQRFGSV</sequence>
<accession>A0AAN6UN33</accession>
<evidence type="ECO:0000313" key="2">
    <source>
        <dbReference type="EMBL" id="KAK4135716.1"/>
    </source>
</evidence>
<evidence type="ECO:0000313" key="3">
    <source>
        <dbReference type="Proteomes" id="UP001304895"/>
    </source>
</evidence>
<dbReference type="AlphaFoldDB" id="A0AAN6UN33"/>
<gene>
    <name evidence="2" type="ORF">BT67DRAFT_258741</name>
</gene>
<dbReference type="Proteomes" id="UP001304895">
    <property type="component" value="Unassembled WGS sequence"/>
</dbReference>
<organism evidence="2 3">
    <name type="scientific">Trichocladium antarcticum</name>
    <dbReference type="NCBI Taxonomy" id="1450529"/>
    <lineage>
        <taxon>Eukaryota</taxon>
        <taxon>Fungi</taxon>
        <taxon>Dikarya</taxon>
        <taxon>Ascomycota</taxon>
        <taxon>Pezizomycotina</taxon>
        <taxon>Sordariomycetes</taxon>
        <taxon>Sordariomycetidae</taxon>
        <taxon>Sordariales</taxon>
        <taxon>Chaetomiaceae</taxon>
        <taxon>Trichocladium</taxon>
    </lineage>
</organism>
<name>A0AAN6UN33_9PEZI</name>
<protein>
    <submittedName>
        <fullName evidence="2">Uncharacterized protein</fullName>
    </submittedName>
</protein>
<keyword evidence="3" id="KW-1185">Reference proteome</keyword>
<proteinExistence type="predicted"/>
<evidence type="ECO:0000256" key="1">
    <source>
        <dbReference type="SAM" id="MobiDB-lite"/>
    </source>
</evidence>
<comment type="caution">
    <text evidence="2">The sequence shown here is derived from an EMBL/GenBank/DDBJ whole genome shotgun (WGS) entry which is preliminary data.</text>
</comment>
<feature type="region of interest" description="Disordered" evidence="1">
    <location>
        <begin position="1"/>
        <end position="23"/>
    </location>
</feature>